<sequence>MTCAHPYSDRGNENSKDQLVEAIPVAVWNALICQTCSFLNLKRKSEKKVKAAHVSNLLLLYSTGGAYGAAARTLFMGHGVRPQEKDAVVILSCNEAYDGNVVISETLSLWGIYSQSRVLIVWILRKQIDICCCSFSIHRALRTRDKIVHNKSRLVPRQ</sequence>
<protein>
    <submittedName>
        <fullName evidence="1">Uncharacterized protein</fullName>
    </submittedName>
</protein>
<keyword evidence="2" id="KW-1185">Reference proteome</keyword>
<evidence type="ECO:0000313" key="1">
    <source>
        <dbReference type="EMBL" id="EXB86575.1"/>
    </source>
</evidence>
<evidence type="ECO:0000313" key="2">
    <source>
        <dbReference type="Proteomes" id="UP000030645"/>
    </source>
</evidence>
<organism evidence="1 2">
    <name type="scientific">Morus notabilis</name>
    <dbReference type="NCBI Taxonomy" id="981085"/>
    <lineage>
        <taxon>Eukaryota</taxon>
        <taxon>Viridiplantae</taxon>
        <taxon>Streptophyta</taxon>
        <taxon>Embryophyta</taxon>
        <taxon>Tracheophyta</taxon>
        <taxon>Spermatophyta</taxon>
        <taxon>Magnoliopsida</taxon>
        <taxon>eudicotyledons</taxon>
        <taxon>Gunneridae</taxon>
        <taxon>Pentapetalae</taxon>
        <taxon>rosids</taxon>
        <taxon>fabids</taxon>
        <taxon>Rosales</taxon>
        <taxon>Moraceae</taxon>
        <taxon>Moreae</taxon>
        <taxon>Morus</taxon>
    </lineage>
</organism>
<dbReference type="Proteomes" id="UP000030645">
    <property type="component" value="Unassembled WGS sequence"/>
</dbReference>
<accession>W9RM67</accession>
<proteinExistence type="predicted"/>
<dbReference type="AlphaFoldDB" id="W9RM67"/>
<dbReference type="EMBL" id="KE344917">
    <property type="protein sequence ID" value="EXB86575.1"/>
    <property type="molecule type" value="Genomic_DNA"/>
</dbReference>
<gene>
    <name evidence="1" type="ORF">L484_010639</name>
</gene>
<name>W9RM67_9ROSA</name>
<reference evidence="2" key="1">
    <citation type="submission" date="2013-01" db="EMBL/GenBank/DDBJ databases">
        <title>Draft Genome Sequence of a Mulberry Tree, Morus notabilis C.K. Schneid.</title>
        <authorList>
            <person name="He N."/>
            <person name="Zhao S."/>
        </authorList>
    </citation>
    <scope>NUCLEOTIDE SEQUENCE</scope>
</reference>